<evidence type="ECO:0000256" key="3">
    <source>
        <dbReference type="SAM" id="Phobius"/>
    </source>
</evidence>
<accession>A0A3N9U3K8</accession>
<dbReference type="EMBL" id="RJVQ01000002">
    <property type="protein sequence ID" value="RQW64162.1"/>
    <property type="molecule type" value="Genomic_DNA"/>
</dbReference>
<dbReference type="RefSeq" id="WP_124936281.1">
    <property type="nucleotide sequence ID" value="NZ_RJVQ01000002.1"/>
</dbReference>
<sequence>MLDDILNNPHLLAGFGTTLFVLLVLIFCLLRMSKNYRARFDQLRQENRTLAKDLQKSGKQIVELRSIAVGLGQSFSEQQDVMRLLAERISELEQEDKDGRLYSRATKMVKLGADIDELIEECELPKAEAELMLSLQKKLAGHEKIPPLEQNPSERQVTSSKRSTKPSR</sequence>
<name>A0A3N9U3K8_9VIBR</name>
<dbReference type="Pfam" id="PF10975">
    <property type="entry name" value="DUF2802"/>
    <property type="match status" value="1"/>
</dbReference>
<keyword evidence="3" id="KW-0472">Membrane</keyword>
<feature type="coiled-coil region" evidence="1">
    <location>
        <begin position="33"/>
        <end position="95"/>
    </location>
</feature>
<feature type="compositionally biased region" description="Polar residues" evidence="2">
    <location>
        <begin position="150"/>
        <end position="161"/>
    </location>
</feature>
<dbReference type="OrthoDB" id="5600183at2"/>
<proteinExistence type="predicted"/>
<evidence type="ECO:0000256" key="1">
    <source>
        <dbReference type="SAM" id="Coils"/>
    </source>
</evidence>
<keyword evidence="3" id="KW-1133">Transmembrane helix</keyword>
<evidence type="ECO:0000313" key="4">
    <source>
        <dbReference type="EMBL" id="RQW64162.1"/>
    </source>
</evidence>
<evidence type="ECO:0000313" key="5">
    <source>
        <dbReference type="Proteomes" id="UP000281112"/>
    </source>
</evidence>
<feature type="transmembrane region" description="Helical" evidence="3">
    <location>
        <begin position="12"/>
        <end position="30"/>
    </location>
</feature>
<dbReference type="InterPro" id="IPR021244">
    <property type="entry name" value="DUF2802"/>
</dbReference>
<protein>
    <submittedName>
        <fullName evidence="4">DUF2802 domain-containing protein</fullName>
    </submittedName>
</protein>
<organism evidence="4 5">
    <name type="scientific">Vibrio viridaestus</name>
    <dbReference type="NCBI Taxonomy" id="2487322"/>
    <lineage>
        <taxon>Bacteria</taxon>
        <taxon>Pseudomonadati</taxon>
        <taxon>Pseudomonadota</taxon>
        <taxon>Gammaproteobacteria</taxon>
        <taxon>Vibrionales</taxon>
        <taxon>Vibrionaceae</taxon>
        <taxon>Vibrio</taxon>
    </lineage>
</organism>
<keyword evidence="3" id="KW-0812">Transmembrane</keyword>
<gene>
    <name evidence="4" type="ORF">EES38_06115</name>
</gene>
<feature type="region of interest" description="Disordered" evidence="2">
    <location>
        <begin position="143"/>
        <end position="168"/>
    </location>
</feature>
<evidence type="ECO:0000256" key="2">
    <source>
        <dbReference type="SAM" id="MobiDB-lite"/>
    </source>
</evidence>
<dbReference type="Proteomes" id="UP000281112">
    <property type="component" value="Unassembled WGS sequence"/>
</dbReference>
<dbReference type="AlphaFoldDB" id="A0A3N9U3K8"/>
<keyword evidence="1" id="KW-0175">Coiled coil</keyword>
<comment type="caution">
    <text evidence="4">The sequence shown here is derived from an EMBL/GenBank/DDBJ whole genome shotgun (WGS) entry which is preliminary data.</text>
</comment>
<keyword evidence="5" id="KW-1185">Reference proteome</keyword>
<reference evidence="4 5" key="1">
    <citation type="submission" date="2018-11" db="EMBL/GenBank/DDBJ databases">
        <title>Vibrio LJC006 sp. nov., isolated from seawater during the bloom of the enteromorpha.</title>
        <authorList>
            <person name="Liang J."/>
        </authorList>
    </citation>
    <scope>NUCLEOTIDE SEQUENCE [LARGE SCALE GENOMIC DNA]</scope>
    <source>
        <strain evidence="4 5">LJC006</strain>
    </source>
</reference>